<dbReference type="HOGENOM" id="CLU_125405_0_0_9"/>
<dbReference type="RefSeq" id="WP_013171280.1">
    <property type="nucleotide sequence ID" value="NC_014219.1"/>
</dbReference>
<dbReference type="Pfam" id="PF21748">
    <property type="entry name" value="UPF0150"/>
    <property type="match status" value="1"/>
</dbReference>
<dbReference type="GO" id="GO:0006355">
    <property type="term" value="P:regulation of DNA-templated transcription"/>
    <property type="evidence" value="ECO:0007669"/>
    <property type="project" value="InterPro"/>
</dbReference>
<proteinExistence type="predicted"/>
<accession>D6XWK9</accession>
<dbReference type="Gene3D" id="3.30.160.250">
    <property type="match status" value="1"/>
</dbReference>
<dbReference type="EMBL" id="CP001791">
    <property type="protein sequence ID" value="ADH97851.1"/>
    <property type="molecule type" value="Genomic_DNA"/>
</dbReference>
<keyword evidence="2" id="KW-1185">Reference proteome</keyword>
<sequence length="116" mass="13203">MKKEVRDILNKPYHIVTNAVRDEVGHYYVARVLEFDGCIATGETQEEAHQMVNEVMESYIEDMLEDGDAIPEPVGDDHFSGNVRLRMPKSLHRDLSRAAKLEGVSLNQYLISKLSK</sequence>
<organism evidence="1 2">
    <name type="scientific">Bacillus selenitireducens (strain ATCC 700615 / DSM 15326 / MLS10)</name>
    <dbReference type="NCBI Taxonomy" id="439292"/>
    <lineage>
        <taxon>Bacteria</taxon>
        <taxon>Bacillati</taxon>
        <taxon>Bacillota</taxon>
        <taxon>Bacilli</taxon>
        <taxon>Bacillales</taxon>
        <taxon>Bacillaceae</taxon>
        <taxon>Salisediminibacterium</taxon>
    </lineage>
</organism>
<dbReference type="AlphaFoldDB" id="D6XWK9"/>
<dbReference type="KEGG" id="bse:Bsel_0311"/>
<gene>
    <name evidence="1" type="ordered locus">Bsel_0311</name>
</gene>
<reference evidence="1" key="1">
    <citation type="submission" date="2009-10" db="EMBL/GenBank/DDBJ databases">
        <title>Complete sequence of Bacillus selenitireducens MLS10.</title>
        <authorList>
            <consortium name="US DOE Joint Genome Institute"/>
            <person name="Lucas S."/>
            <person name="Copeland A."/>
            <person name="Lapidus A."/>
            <person name="Glavina del Rio T."/>
            <person name="Dalin E."/>
            <person name="Tice H."/>
            <person name="Bruce D."/>
            <person name="Goodwin L."/>
            <person name="Pitluck S."/>
            <person name="Sims D."/>
            <person name="Brettin T."/>
            <person name="Detter J.C."/>
            <person name="Han C."/>
            <person name="Larimer F."/>
            <person name="Land M."/>
            <person name="Hauser L."/>
            <person name="Kyrpides N."/>
            <person name="Ovchinnikova G."/>
            <person name="Stolz J."/>
        </authorList>
    </citation>
    <scope>NUCLEOTIDE SEQUENCE [LARGE SCALE GENOMIC DNA]</scope>
    <source>
        <strain evidence="1">MLS10</strain>
    </source>
</reference>
<dbReference type="eggNOG" id="COG1598">
    <property type="taxonomic scope" value="Bacteria"/>
</dbReference>
<dbReference type="InterPro" id="IPR035069">
    <property type="entry name" value="TTHA1013/TTHA0281-like"/>
</dbReference>
<evidence type="ECO:0000313" key="1">
    <source>
        <dbReference type="EMBL" id="ADH97851.1"/>
    </source>
</evidence>
<dbReference type="Proteomes" id="UP000000271">
    <property type="component" value="Chromosome"/>
</dbReference>
<dbReference type="InterPro" id="IPR049389">
    <property type="entry name" value="TTHA0281-like"/>
</dbReference>
<dbReference type="Pfam" id="PF05534">
    <property type="entry name" value="HicB"/>
    <property type="match status" value="1"/>
</dbReference>
<dbReference type="InterPro" id="IPR010985">
    <property type="entry name" value="Ribbon_hlx_hlx"/>
</dbReference>
<dbReference type="SUPFAM" id="SSF143100">
    <property type="entry name" value="TTHA1013/TTHA0281-like"/>
    <property type="match status" value="1"/>
</dbReference>
<name>D6XWK9_BACIE</name>
<evidence type="ECO:0000313" key="2">
    <source>
        <dbReference type="Proteomes" id="UP000000271"/>
    </source>
</evidence>
<dbReference type="OrthoDB" id="5419659at2"/>
<dbReference type="SUPFAM" id="SSF47598">
    <property type="entry name" value="Ribbon-helix-helix"/>
    <property type="match status" value="1"/>
</dbReference>
<protein>
    <submittedName>
        <fullName evidence="1">HicB family protein</fullName>
    </submittedName>
</protein>
<dbReference type="InterPro" id="IPR008651">
    <property type="entry name" value="Uncharacterised_HicB"/>
</dbReference>